<dbReference type="AlphaFoldDB" id="A0A5S5CB24"/>
<dbReference type="EMBL" id="VNHS01000004">
    <property type="protein sequence ID" value="TYP75550.1"/>
    <property type="molecule type" value="Genomic_DNA"/>
</dbReference>
<organism evidence="1 2">
    <name type="scientific">Paenibacillus methanolicus</name>
    <dbReference type="NCBI Taxonomy" id="582686"/>
    <lineage>
        <taxon>Bacteria</taxon>
        <taxon>Bacillati</taxon>
        <taxon>Bacillota</taxon>
        <taxon>Bacilli</taxon>
        <taxon>Bacillales</taxon>
        <taxon>Paenibacillaceae</taxon>
        <taxon>Paenibacillus</taxon>
    </lineage>
</organism>
<name>A0A5S5CB24_9BACL</name>
<dbReference type="InterPro" id="IPR009910">
    <property type="entry name" value="DUF1450"/>
</dbReference>
<dbReference type="Pfam" id="PF07293">
    <property type="entry name" value="DUF1450"/>
    <property type="match status" value="1"/>
</dbReference>
<evidence type="ECO:0000313" key="2">
    <source>
        <dbReference type="Proteomes" id="UP000323257"/>
    </source>
</evidence>
<dbReference type="Proteomes" id="UP000323257">
    <property type="component" value="Unassembled WGS sequence"/>
</dbReference>
<comment type="caution">
    <text evidence="1">The sequence shown here is derived from an EMBL/GenBank/DDBJ whole genome shotgun (WGS) entry which is preliminary data.</text>
</comment>
<dbReference type="RefSeq" id="WP_148929479.1">
    <property type="nucleotide sequence ID" value="NZ_VNHS01000004.1"/>
</dbReference>
<keyword evidence="2" id="KW-1185">Reference proteome</keyword>
<evidence type="ECO:0000313" key="1">
    <source>
        <dbReference type="EMBL" id="TYP75550.1"/>
    </source>
</evidence>
<proteinExistence type="predicted"/>
<gene>
    <name evidence="1" type="ORF">BCM02_104229</name>
</gene>
<protein>
    <submittedName>
        <fullName evidence="1">Uncharacterized protein DUF1450</fullName>
    </submittedName>
</protein>
<accession>A0A5S5CB24</accession>
<reference evidence="1 2" key="1">
    <citation type="submission" date="2019-07" db="EMBL/GenBank/DDBJ databases">
        <title>Genomic Encyclopedia of Type Strains, Phase III (KMG-III): the genomes of soil and plant-associated and newly described type strains.</title>
        <authorList>
            <person name="Whitman W."/>
        </authorList>
    </citation>
    <scope>NUCLEOTIDE SEQUENCE [LARGE SCALE GENOMIC DNA]</scope>
    <source>
        <strain evidence="1 2">BL24</strain>
    </source>
</reference>
<dbReference type="OrthoDB" id="2972571at2"/>
<sequence length="74" mass="8364">MKKIKYCCRNFRTGSKSVYKTLKSEFPELKQKKKDCLGNCRMCAKQCMVTIGKKEVVVAPTAEALYGILKARIG</sequence>